<keyword evidence="14" id="KW-1185">Reference proteome</keyword>
<feature type="transmembrane region" description="Helical" evidence="10">
    <location>
        <begin position="346"/>
        <end position="364"/>
    </location>
</feature>
<comment type="caution">
    <text evidence="13">The sequence shown here is derived from an EMBL/GenBank/DDBJ whole genome shotgun (WGS) entry which is preliminary data.</text>
</comment>
<proteinExistence type="inferred from homology"/>
<feature type="transmembrane region" description="Helical" evidence="10">
    <location>
        <begin position="85"/>
        <end position="105"/>
    </location>
</feature>
<evidence type="ECO:0000256" key="5">
    <source>
        <dbReference type="ARBA" id="ARBA00022679"/>
    </source>
</evidence>
<sequence>MPWGHQRAPFWWLGLGGVWLFALATRFWGLTRFHTLVFDEVYFARFGRHYLASYPFFDAHPPLGKYFIALGIALSGQFDPWGYRWMNAVIGSLIPLLGAAIAYGLTGRYRFAFLTALLFSLDGLVLVESRYALINIYLVFFGLLAQAALLWGLGPKGTDPGHPQGVRRRLGLMVGAIALGCCVAVKWNGLGYLLGIYGIWIASRLLKRWLPPVPREAHQKPCPSYPNHPNPNFGNLGAWRGWEIGLVLPAIALGVYGLWWWPHLLQNPGTSFWQVHEQILGYHRSITDTAHPYCSPWYSWPLMLRSVGYFYQRALTLEDPIPGFGPPLPASATVWVYDVHALFNPALIWLSTVALGILALFGLRQLWHRHREPERLIIPLFIWGNYGANFFPWMIVGRCVFLYHYMPAALYSFMALAWLMDRSWQGDRPWQKGLVILGIGLILASFIFWLPIYLGLPLTPDQFYRRMWLRSWI</sequence>
<dbReference type="PANTHER" id="PTHR10050">
    <property type="entry name" value="DOLICHYL-PHOSPHATE-MANNOSE--PROTEIN MANNOSYLTRANSFERASE"/>
    <property type="match status" value="1"/>
</dbReference>
<name>A0ABT6F2R3_9SYNE</name>
<accession>A0ABT6F2R3</accession>
<dbReference type="InterPro" id="IPR032421">
    <property type="entry name" value="PMT_4TMC"/>
</dbReference>
<keyword evidence="4 10" id="KW-0328">Glycosyltransferase</keyword>
<comment type="similarity">
    <text evidence="3 10">Belongs to the glycosyltransferase 39 family.</text>
</comment>
<comment type="subcellular location">
    <subcellularLocation>
        <location evidence="10">Cell membrane</location>
    </subcellularLocation>
    <subcellularLocation>
        <location evidence="1">Endomembrane system</location>
        <topology evidence="1">Multi-pass membrane protein</topology>
    </subcellularLocation>
</comment>
<feature type="transmembrane region" description="Helical" evidence="10">
    <location>
        <begin position="402"/>
        <end position="421"/>
    </location>
</feature>
<feature type="transmembrane region" description="Helical" evidence="10">
    <location>
        <begin position="376"/>
        <end position="396"/>
    </location>
</feature>
<reference evidence="13" key="1">
    <citation type="journal article" date="2022" name="Genome Biol. Evol.">
        <title>A New Gene Family Diagnostic for Intracellular Biomineralization of Amorphous Ca Carbonates by Cyanobacteria.</title>
        <authorList>
            <person name="Benzerara K."/>
            <person name="Duprat E."/>
            <person name="Bitard-Feildel T."/>
            <person name="Caumes G."/>
            <person name="Cassier-Chauvat C."/>
            <person name="Chauvat F."/>
            <person name="Dezi M."/>
            <person name="Diop S.I."/>
            <person name="Gaschignard G."/>
            <person name="Gorgen S."/>
            <person name="Gugger M."/>
            <person name="Lopez-Garcia P."/>
            <person name="Millet M."/>
            <person name="Skouri-Panet F."/>
            <person name="Moreira D."/>
            <person name="Callebaut I."/>
        </authorList>
    </citation>
    <scope>NUCLEOTIDE SEQUENCE</scope>
    <source>
        <strain evidence="13">G9</strain>
    </source>
</reference>
<dbReference type="PANTHER" id="PTHR10050:SF46">
    <property type="entry name" value="PROTEIN O-MANNOSYL-TRANSFERASE 2"/>
    <property type="match status" value="1"/>
</dbReference>
<evidence type="ECO:0000256" key="9">
    <source>
        <dbReference type="ARBA" id="ARBA00093617"/>
    </source>
</evidence>
<evidence type="ECO:0000313" key="13">
    <source>
        <dbReference type="EMBL" id="MDG2992160.1"/>
    </source>
</evidence>
<organism evidence="13 14">
    <name type="scientific">Candidatus Synechococcus calcipolaris G9</name>
    <dbReference type="NCBI Taxonomy" id="1497997"/>
    <lineage>
        <taxon>Bacteria</taxon>
        <taxon>Bacillati</taxon>
        <taxon>Cyanobacteriota</taxon>
        <taxon>Cyanophyceae</taxon>
        <taxon>Synechococcales</taxon>
        <taxon>Synechococcaceae</taxon>
        <taxon>Synechococcus</taxon>
    </lineage>
</organism>
<keyword evidence="5 10" id="KW-0808">Transferase</keyword>
<keyword evidence="7 10" id="KW-1133">Transmembrane helix</keyword>
<dbReference type="InterPro" id="IPR027005">
    <property type="entry name" value="PMT-like"/>
</dbReference>
<dbReference type="Pfam" id="PF16192">
    <property type="entry name" value="PMT_4TMC"/>
    <property type="match status" value="1"/>
</dbReference>
<comment type="function">
    <text evidence="10">Protein O-mannosyltransferase that catalyzes the transfer of a single mannose residue from a polyprenol phospho-mannosyl lipidic donor to the hydroxyl group of selected serine and threonine residues in acceptor proteins.</text>
</comment>
<reference evidence="13" key="2">
    <citation type="submission" date="2022-01" db="EMBL/GenBank/DDBJ databases">
        <authorList>
            <person name="Zivanovic Y."/>
            <person name="Moreira D."/>
            <person name="Lopez-Garcia P."/>
        </authorList>
    </citation>
    <scope>NUCLEOTIDE SEQUENCE</scope>
    <source>
        <strain evidence="13">G9</strain>
    </source>
</reference>
<feature type="domain" description="Protein O-mannosyl-transferase C-terminal four TM" evidence="12">
    <location>
        <begin position="271"/>
        <end position="472"/>
    </location>
</feature>
<dbReference type="RefSeq" id="WP_277868085.1">
    <property type="nucleotide sequence ID" value="NZ_JAKKUT010000008.1"/>
</dbReference>
<dbReference type="InterPro" id="IPR003342">
    <property type="entry name" value="ArnT-like_N"/>
</dbReference>
<feature type="domain" description="ArnT-like N-terminal" evidence="11">
    <location>
        <begin position="80"/>
        <end position="208"/>
    </location>
</feature>
<feature type="transmembrane region" description="Helical" evidence="10">
    <location>
        <begin position="173"/>
        <end position="200"/>
    </location>
</feature>
<evidence type="ECO:0000259" key="12">
    <source>
        <dbReference type="Pfam" id="PF16192"/>
    </source>
</evidence>
<evidence type="ECO:0000256" key="6">
    <source>
        <dbReference type="ARBA" id="ARBA00022692"/>
    </source>
</evidence>
<dbReference type="EMBL" id="JAKKUT010000008">
    <property type="protein sequence ID" value="MDG2992160.1"/>
    <property type="molecule type" value="Genomic_DNA"/>
</dbReference>
<evidence type="ECO:0000256" key="3">
    <source>
        <dbReference type="ARBA" id="ARBA00007222"/>
    </source>
</evidence>
<keyword evidence="10" id="KW-1003">Cell membrane</keyword>
<evidence type="ECO:0000256" key="7">
    <source>
        <dbReference type="ARBA" id="ARBA00022989"/>
    </source>
</evidence>
<dbReference type="EC" id="2.4.1.-" evidence="10"/>
<dbReference type="Pfam" id="PF02366">
    <property type="entry name" value="PMT"/>
    <property type="match status" value="2"/>
</dbReference>
<gene>
    <name evidence="13" type="ORF">L3556_14650</name>
</gene>
<evidence type="ECO:0000256" key="8">
    <source>
        <dbReference type="ARBA" id="ARBA00023136"/>
    </source>
</evidence>
<feature type="transmembrane region" description="Helical" evidence="10">
    <location>
        <begin position="134"/>
        <end position="153"/>
    </location>
</feature>
<protein>
    <recommendedName>
        <fullName evidence="9 10">Polyprenol-phosphate-mannose--protein mannosyltransferase</fullName>
        <ecNumber evidence="10">2.4.1.-</ecNumber>
    </recommendedName>
</protein>
<keyword evidence="6 10" id="KW-0812">Transmembrane</keyword>
<evidence type="ECO:0000313" key="14">
    <source>
        <dbReference type="Proteomes" id="UP001154265"/>
    </source>
</evidence>
<feature type="transmembrane region" description="Helical" evidence="10">
    <location>
        <begin position="433"/>
        <end position="454"/>
    </location>
</feature>
<keyword evidence="8 10" id="KW-0472">Membrane</keyword>
<comment type="pathway">
    <text evidence="2 10">Protein modification; protein glycosylation.</text>
</comment>
<feature type="domain" description="ArnT-like N-terminal" evidence="11">
    <location>
        <begin position="20"/>
        <end position="77"/>
    </location>
</feature>
<evidence type="ECO:0000256" key="10">
    <source>
        <dbReference type="RuleBase" id="RU367007"/>
    </source>
</evidence>
<dbReference type="Proteomes" id="UP001154265">
    <property type="component" value="Unassembled WGS sequence"/>
</dbReference>
<evidence type="ECO:0000256" key="4">
    <source>
        <dbReference type="ARBA" id="ARBA00022676"/>
    </source>
</evidence>
<evidence type="ECO:0000259" key="11">
    <source>
        <dbReference type="Pfam" id="PF02366"/>
    </source>
</evidence>
<evidence type="ECO:0000256" key="2">
    <source>
        <dbReference type="ARBA" id="ARBA00004922"/>
    </source>
</evidence>
<feature type="transmembrane region" description="Helical" evidence="10">
    <location>
        <begin position="12"/>
        <end position="29"/>
    </location>
</feature>
<evidence type="ECO:0000256" key="1">
    <source>
        <dbReference type="ARBA" id="ARBA00004127"/>
    </source>
</evidence>
<feature type="transmembrane region" description="Helical" evidence="10">
    <location>
        <begin position="242"/>
        <end position="261"/>
    </location>
</feature>